<organism evidence="2">
    <name type="scientific">Anguilla anguilla</name>
    <name type="common">European freshwater eel</name>
    <name type="synonym">Muraena anguilla</name>
    <dbReference type="NCBI Taxonomy" id="7936"/>
    <lineage>
        <taxon>Eukaryota</taxon>
        <taxon>Metazoa</taxon>
        <taxon>Chordata</taxon>
        <taxon>Craniata</taxon>
        <taxon>Vertebrata</taxon>
        <taxon>Euteleostomi</taxon>
        <taxon>Actinopterygii</taxon>
        <taxon>Neopterygii</taxon>
        <taxon>Teleostei</taxon>
        <taxon>Anguilliformes</taxon>
        <taxon>Anguillidae</taxon>
        <taxon>Anguilla</taxon>
    </lineage>
</organism>
<proteinExistence type="predicted"/>
<dbReference type="Gene3D" id="1.10.268.20">
    <property type="match status" value="1"/>
</dbReference>
<reference evidence="2" key="2">
    <citation type="journal article" date="2015" name="Fish Shellfish Immunol.">
        <title>Early steps in the European eel (Anguilla anguilla)-Vibrio vulnificus interaction in the gills: Role of the RtxA13 toxin.</title>
        <authorList>
            <person name="Callol A."/>
            <person name="Pajuelo D."/>
            <person name="Ebbesson L."/>
            <person name="Teles M."/>
            <person name="MacKenzie S."/>
            <person name="Amaro C."/>
        </authorList>
    </citation>
    <scope>NUCLEOTIDE SEQUENCE</scope>
</reference>
<accession>A0A0E9RVX1</accession>
<evidence type="ECO:0000313" key="2">
    <source>
        <dbReference type="EMBL" id="JAH33289.1"/>
    </source>
</evidence>
<protein>
    <recommendedName>
        <fullName evidence="1">DUF5600 domain-containing protein</fullName>
    </recommendedName>
</protein>
<dbReference type="InterPro" id="IPR040990">
    <property type="entry name" value="DUF5600"/>
</dbReference>
<evidence type="ECO:0000259" key="1">
    <source>
        <dbReference type="Pfam" id="PF18150"/>
    </source>
</evidence>
<name>A0A0E9RVX1_ANGAN</name>
<dbReference type="AlphaFoldDB" id="A0A0E9RVX1"/>
<sequence length="92" mass="10301">MPMFGKETKRRSLIANFGLEIYLKIEKEQQISPGDFPKLSKMQEILVGQDFAKFQTIKPKLLEAVEDMLANDIAKLMTSSATGRGCHAQPVC</sequence>
<feature type="domain" description="DUF5600" evidence="1">
    <location>
        <begin position="3"/>
        <end position="77"/>
    </location>
</feature>
<dbReference type="Pfam" id="PF18150">
    <property type="entry name" value="DUF5600"/>
    <property type="match status" value="1"/>
</dbReference>
<reference evidence="2" key="1">
    <citation type="submission" date="2014-11" db="EMBL/GenBank/DDBJ databases">
        <authorList>
            <person name="Amaro Gonzalez C."/>
        </authorList>
    </citation>
    <scope>NUCLEOTIDE SEQUENCE</scope>
</reference>
<dbReference type="EMBL" id="GBXM01075288">
    <property type="protein sequence ID" value="JAH33289.1"/>
    <property type="molecule type" value="Transcribed_RNA"/>
</dbReference>